<dbReference type="GO" id="GO:0005829">
    <property type="term" value="C:cytosol"/>
    <property type="evidence" value="ECO:0007669"/>
    <property type="project" value="TreeGrafter"/>
</dbReference>
<dbReference type="PANTHER" id="PTHR12747">
    <property type="entry name" value="ELONGATOR COMPLEX PROTEIN 1"/>
    <property type="match status" value="1"/>
</dbReference>
<evidence type="ECO:0000259" key="7">
    <source>
        <dbReference type="Pfam" id="PF04762"/>
    </source>
</evidence>
<evidence type="ECO:0000256" key="1">
    <source>
        <dbReference type="ARBA" id="ARBA00004496"/>
    </source>
</evidence>
<gene>
    <name evidence="12" type="ORF">LOTGIDRAFT_112482</name>
</gene>
<sequence>IVDIQYIPDLQALCIAVSDGTLIQWTVFNNELEEVGCVPSGIKTMCWSPDLELLILATGEEKFILMTREYDPIIESPLQDEQFGEAEFVTVGWGKKETQFHGSAGKQAAQQKQKEITVAVEGDDCKTRISWRGDDGLYFVTSFINKNTGARQLKVWTREGTLHSTSEPVDGLQQPLSWKPSGSLIASAKKSDNKQEIIFFEKNGLRHGEFILPFQNGQIKVKELIWNIDSSILCVWCEDIEHNSYVQLWTVNNYHWYLKQSLMFGDKEQVSAVHWDPEHTYRLHVTTRGGNYHQYTWTWVTNSSSGTSDKDQALVGVIDGKNVLMTPFRKMVVPPPMSAYNLTLPQFVQQVMFCLEDQYSNNIAVLLQDNTVAFYSYHISQGKECTGVNVTAAGGTGFSIKCQLPVFTGIYHIEGLESSQHPLSLYHTIWVKSDILVLITISEDGSCSTLYKTHVNSTNNKLDVKCKTDIENHVYNISKCQASDNLVLQLIDGTLLQYDLESDSILPWVDSNGDEVKFPSPCSTLSVCKLGGQVVVLGLTDRYRFYVNNIEVASNCSSFIVHSEFLLLTTLSHTLRCINLHTQLKDLPSLSDGKEHPFDESIRRVERGSRIVLVVPDDIKLILQMPRGNLEGIYPRALVLSAVRHHLDRFEYKKAYTIMKKHRINMNLLYDHNPTLFLNHITDFIQQIDHVTDLNIIVTGLQEEDVTVTMYTAAYQQTNQKQDKKESESKVDVICDSIRSALNKLDADRFLLSILTTYVRKRKPELEAALELIQQLRENPVKNKTVSAEEALKYLLFLVDVNELYNVALGTYDFDLVLMVAEKSQKDPKEYIPFLNELRRLEDNYRKYSIDKHLRRFNKALQHISHCGPNHFNECLKLIEDQKLYVEGLKCYPISSSEYKNIATNNGNYLLEKNRQDEAGVMFIKAEEWELALEAFITCKNWCQVFCMTALLGYTADREAEIGRKLAVQLKESRQHREAAVIFEQYVKDIEEAIVTLIEGEQWDEALRLMYRYKRQDFVETNLKPALEEKIANELESLENLKSDYIKYKTRLGVVRNTKENERLAVLEGGVGNMGDSDLFSDTSSAAGESVHSKYTYDSSRSTVFSKMTGKSRKRGSVRKWNLKEGSQFEDCALIEALAKIITTVTGFKEDINSLLKILVQYNYDDKASDIQGEYDELLTIIDTSIDEIWSNTGQTTDTVLGPNTTANSIAQAVQSGRQTTGSTDKLVLAVPPQYKKDVRWKLHMVQSSDS</sequence>
<evidence type="ECO:0000256" key="5">
    <source>
        <dbReference type="ARBA" id="ARBA00022694"/>
    </source>
</evidence>
<comment type="pathway">
    <text evidence="2">tRNA modification; 5-methoxycarbonylmethyl-2-thiouridine-tRNA biosynthesis.</text>
</comment>
<dbReference type="RefSeq" id="XP_009048848.1">
    <property type="nucleotide sequence ID" value="XM_009050600.1"/>
</dbReference>
<dbReference type="SUPFAM" id="SSF69322">
    <property type="entry name" value="Tricorn protease domain 2"/>
    <property type="match status" value="1"/>
</dbReference>
<dbReference type="KEGG" id="lgi:LOTGIDRAFT_112482"/>
<dbReference type="OMA" id="WRESLYC"/>
<comment type="subcellular location">
    <subcellularLocation>
        <location evidence="1">Cytoplasm</location>
    </subcellularLocation>
</comment>
<dbReference type="Gene3D" id="1.25.40.470">
    <property type="match status" value="1"/>
</dbReference>
<dbReference type="InterPro" id="IPR056165">
    <property type="entry name" value="Beta-prop_ELP1_2nd"/>
</dbReference>
<dbReference type="OrthoDB" id="40048at2759"/>
<feature type="domain" description="ELP1 first N-terminal beta-propeller" evidence="7">
    <location>
        <begin position="1"/>
        <end position="278"/>
    </location>
</feature>
<feature type="domain" description="ELP1 alpha-solenoid" evidence="10">
    <location>
        <begin position="636"/>
        <end position="838"/>
    </location>
</feature>
<dbReference type="GO" id="GO:0002926">
    <property type="term" value="P:tRNA wobble base 5-methoxycarbonylmethyl-2-thiouridinylation"/>
    <property type="evidence" value="ECO:0007669"/>
    <property type="project" value="TreeGrafter"/>
</dbReference>
<dbReference type="InterPro" id="IPR056164">
    <property type="entry name" value="Beta-prop_ELP1_1st"/>
</dbReference>
<dbReference type="STRING" id="225164.V4A9R2"/>
<evidence type="ECO:0000259" key="8">
    <source>
        <dbReference type="Pfam" id="PF23797"/>
    </source>
</evidence>
<evidence type="ECO:0000313" key="12">
    <source>
        <dbReference type="EMBL" id="ESP00729.1"/>
    </source>
</evidence>
<evidence type="ECO:0000256" key="2">
    <source>
        <dbReference type="ARBA" id="ARBA00005043"/>
    </source>
</evidence>
<evidence type="ECO:0000259" key="11">
    <source>
        <dbReference type="Pfam" id="PF23936"/>
    </source>
</evidence>
<dbReference type="Pfam" id="PF23925">
    <property type="entry name" value="A-sol_ELP1"/>
    <property type="match status" value="1"/>
</dbReference>
<dbReference type="UniPathway" id="UPA00988"/>
<dbReference type="AlphaFoldDB" id="V4A9R2"/>
<dbReference type="Pfam" id="PF23936">
    <property type="entry name" value="HB_ELP1"/>
    <property type="match status" value="1"/>
</dbReference>
<dbReference type="InterPro" id="IPR056169">
    <property type="entry name" value="HB_ELP1"/>
</dbReference>
<dbReference type="PANTHER" id="PTHR12747:SF0">
    <property type="entry name" value="ELONGATOR COMPLEX PROTEIN 1"/>
    <property type="match status" value="1"/>
</dbReference>
<dbReference type="HOGENOM" id="CLU_001477_0_0_1"/>
<dbReference type="InterPro" id="IPR006849">
    <property type="entry name" value="Elp1"/>
</dbReference>
<dbReference type="GO" id="GO:0000049">
    <property type="term" value="F:tRNA binding"/>
    <property type="evidence" value="ECO:0007669"/>
    <property type="project" value="TreeGrafter"/>
</dbReference>
<keyword evidence="4" id="KW-0963">Cytoplasm</keyword>
<dbReference type="CTD" id="20230853"/>
<dbReference type="InterPro" id="IPR056167">
    <property type="entry name" value="A-sol_ELP1"/>
</dbReference>
<reference evidence="12 13" key="1">
    <citation type="journal article" date="2013" name="Nature">
        <title>Insights into bilaterian evolution from three spiralian genomes.</title>
        <authorList>
            <person name="Simakov O."/>
            <person name="Marletaz F."/>
            <person name="Cho S.J."/>
            <person name="Edsinger-Gonzales E."/>
            <person name="Havlak P."/>
            <person name="Hellsten U."/>
            <person name="Kuo D.H."/>
            <person name="Larsson T."/>
            <person name="Lv J."/>
            <person name="Arendt D."/>
            <person name="Savage R."/>
            <person name="Osoegawa K."/>
            <person name="de Jong P."/>
            <person name="Grimwood J."/>
            <person name="Chapman J.A."/>
            <person name="Shapiro H."/>
            <person name="Aerts A."/>
            <person name="Otillar R.P."/>
            <person name="Terry A.Y."/>
            <person name="Boore J.L."/>
            <person name="Grigoriev I.V."/>
            <person name="Lindberg D.R."/>
            <person name="Seaver E.C."/>
            <person name="Weisblat D.A."/>
            <person name="Putnam N.H."/>
            <person name="Rokhsar D.S."/>
        </authorList>
    </citation>
    <scope>NUCLEOTIDE SEQUENCE [LARGE SCALE GENOMIC DNA]</scope>
</reference>
<evidence type="ECO:0000256" key="4">
    <source>
        <dbReference type="ARBA" id="ARBA00022490"/>
    </source>
</evidence>
<dbReference type="Proteomes" id="UP000030746">
    <property type="component" value="Unassembled WGS sequence"/>
</dbReference>
<organism evidence="12 13">
    <name type="scientific">Lottia gigantea</name>
    <name type="common">Giant owl limpet</name>
    <dbReference type="NCBI Taxonomy" id="225164"/>
    <lineage>
        <taxon>Eukaryota</taxon>
        <taxon>Metazoa</taxon>
        <taxon>Spiralia</taxon>
        <taxon>Lophotrochozoa</taxon>
        <taxon>Mollusca</taxon>
        <taxon>Gastropoda</taxon>
        <taxon>Patellogastropoda</taxon>
        <taxon>Lottioidea</taxon>
        <taxon>Lottiidae</taxon>
        <taxon>Lottia</taxon>
    </lineage>
</organism>
<evidence type="ECO:0000313" key="13">
    <source>
        <dbReference type="Proteomes" id="UP000030746"/>
    </source>
</evidence>
<evidence type="ECO:0000259" key="9">
    <source>
        <dbReference type="Pfam" id="PF23878"/>
    </source>
</evidence>
<dbReference type="InterPro" id="IPR056166">
    <property type="entry name" value="TPR_ELP1"/>
</dbReference>
<dbReference type="InterPro" id="IPR015943">
    <property type="entry name" value="WD40/YVTN_repeat-like_dom_sf"/>
</dbReference>
<evidence type="ECO:0000256" key="3">
    <source>
        <dbReference type="ARBA" id="ARBA00006086"/>
    </source>
</evidence>
<dbReference type="PIRSF" id="PIRSF017233">
    <property type="entry name" value="IKAP"/>
    <property type="match status" value="1"/>
</dbReference>
<accession>V4A9R2</accession>
<feature type="domain" description="ELP1 TPR" evidence="9">
    <location>
        <begin position="845"/>
        <end position="1008"/>
    </location>
</feature>
<dbReference type="Pfam" id="PF23878">
    <property type="entry name" value="TPR_ELP1"/>
    <property type="match status" value="1"/>
</dbReference>
<dbReference type="Pfam" id="PF23797">
    <property type="entry name" value="Beta-prop_ELP1_2nd"/>
    <property type="match status" value="1"/>
</dbReference>
<keyword evidence="5" id="KW-0819">tRNA processing</keyword>
<evidence type="ECO:0000259" key="10">
    <source>
        <dbReference type="Pfam" id="PF23925"/>
    </source>
</evidence>
<feature type="domain" description="ELP1 three-helical bundle" evidence="11">
    <location>
        <begin position="1017"/>
        <end position="1189"/>
    </location>
</feature>
<dbReference type="GO" id="GO:0033588">
    <property type="term" value="C:elongator holoenzyme complex"/>
    <property type="evidence" value="ECO:0007669"/>
    <property type="project" value="InterPro"/>
</dbReference>
<feature type="non-terminal residue" evidence="12">
    <location>
        <position position="1"/>
    </location>
</feature>
<dbReference type="EMBL" id="KB200701">
    <property type="protein sequence ID" value="ESP00729.1"/>
    <property type="molecule type" value="Genomic_DNA"/>
</dbReference>
<protein>
    <recommendedName>
        <fullName evidence="6">Elongator complex protein 1</fullName>
    </recommendedName>
</protein>
<dbReference type="Gene3D" id="2.130.10.10">
    <property type="entry name" value="YVTN repeat-like/Quinoprotein amine dehydrogenase"/>
    <property type="match status" value="1"/>
</dbReference>
<feature type="domain" description="ELP1 N-terminal second beta-propeller" evidence="8">
    <location>
        <begin position="317"/>
        <end position="612"/>
    </location>
</feature>
<comment type="similarity">
    <text evidence="3">Belongs to the ELP1/IKA1 family.</text>
</comment>
<name>V4A9R2_LOTGI</name>
<evidence type="ECO:0000256" key="6">
    <source>
        <dbReference type="ARBA" id="ARBA00029535"/>
    </source>
</evidence>
<dbReference type="GeneID" id="20230853"/>
<proteinExistence type="inferred from homology"/>
<keyword evidence="13" id="KW-1185">Reference proteome</keyword>
<dbReference type="Pfam" id="PF04762">
    <property type="entry name" value="Beta-prop_ELP1_1st"/>
    <property type="match status" value="1"/>
</dbReference>